<gene>
    <name evidence="1" type="ORF">GO485_27335</name>
</gene>
<accession>A0ABX6FYE5</accession>
<evidence type="ECO:0000313" key="2">
    <source>
        <dbReference type="Proteomes" id="UP000437862"/>
    </source>
</evidence>
<dbReference type="CDD" id="cd20691">
    <property type="entry name" value="CdiI_EC536-like"/>
    <property type="match status" value="1"/>
</dbReference>
<sequence>MMNIRFCDLEPAGYIAGLETGASPLSSWYGQIRERPICELDVGDICRAVRQRLFLTQILPIAFQFLREDLRAGDTYDGQLLAALAHVTPESCQALASIEEIRDYLAAQSNGSASLAPELNDDLRKLIAVLKQAN</sequence>
<dbReference type="Proteomes" id="UP000437862">
    <property type="component" value="Chromosome"/>
</dbReference>
<dbReference type="InterPro" id="IPR040547">
    <property type="entry name" value="CdiI"/>
</dbReference>
<dbReference type="Pfam" id="PF18616">
    <property type="entry name" value="CdiI_3"/>
    <property type="match status" value="1"/>
</dbReference>
<evidence type="ECO:0000313" key="1">
    <source>
        <dbReference type="EMBL" id="QGZ42378.1"/>
    </source>
</evidence>
<keyword evidence="2" id="KW-1185">Reference proteome</keyword>
<proteinExistence type="predicted"/>
<name>A0ABX6FYE5_9BURK</name>
<protein>
    <submittedName>
        <fullName evidence="1">Uncharacterized protein</fullName>
    </submittedName>
</protein>
<reference evidence="1 2" key="1">
    <citation type="submission" date="2019-12" db="EMBL/GenBank/DDBJ databases">
        <title>Draft Genome Sequences of Six Type Strains of the Genus Massilia.</title>
        <authorList>
            <person name="Miess H."/>
            <person name="Frediansyah A."/>
            <person name="Goeker M."/>
            <person name="Gross H."/>
        </authorList>
    </citation>
    <scope>NUCLEOTIDE SEQUENCE [LARGE SCALE GENOMIC DNA]</scope>
    <source>
        <strain evidence="1 2">DSM 26639</strain>
    </source>
</reference>
<dbReference type="RefSeq" id="WP_145878529.1">
    <property type="nucleotide sequence ID" value="NZ_CP046904.1"/>
</dbReference>
<dbReference type="EMBL" id="CP046904">
    <property type="protein sequence ID" value="QGZ42378.1"/>
    <property type="molecule type" value="Genomic_DNA"/>
</dbReference>
<organism evidence="1 2">
    <name type="scientific">Pseudoduganella flava</name>
    <dbReference type="NCBI Taxonomy" id="871742"/>
    <lineage>
        <taxon>Bacteria</taxon>
        <taxon>Pseudomonadati</taxon>
        <taxon>Pseudomonadota</taxon>
        <taxon>Betaproteobacteria</taxon>
        <taxon>Burkholderiales</taxon>
        <taxon>Oxalobacteraceae</taxon>
        <taxon>Telluria group</taxon>
        <taxon>Pseudoduganella</taxon>
    </lineage>
</organism>